<evidence type="ECO:0000313" key="1">
    <source>
        <dbReference type="EMBL" id="OAJ65423.1"/>
    </source>
</evidence>
<sequence length="70" mass="7392">MTAPAATSATARALLVMVGDERGHAADMSSDIVRIDAVFALQPPSQRNIRTDITSEQATQASMLEITAYG</sequence>
<protein>
    <submittedName>
        <fullName evidence="1">Uncharacterized protein</fullName>
    </submittedName>
</protein>
<accession>A0A1A9NFT2</accession>
<name>A0A1A9NFT2_9BURK</name>
<gene>
    <name evidence="1" type="ORF">A6V37_14330</name>
</gene>
<evidence type="ECO:0000313" key="2">
    <source>
        <dbReference type="Proteomes" id="UP000078116"/>
    </source>
</evidence>
<dbReference type="Proteomes" id="UP000078116">
    <property type="component" value="Unassembled WGS sequence"/>
</dbReference>
<comment type="caution">
    <text evidence="1">The sequence shown here is derived from an EMBL/GenBank/DDBJ whole genome shotgun (WGS) entry which is preliminary data.</text>
</comment>
<dbReference type="EMBL" id="LXKA01000033">
    <property type="protein sequence ID" value="OAJ65423.1"/>
    <property type="molecule type" value="Genomic_DNA"/>
</dbReference>
<dbReference type="AlphaFoldDB" id="A0A1A9NFT2"/>
<organism evidence="1 2">
    <name type="scientific">Paraburkholderia ginsengiterrae</name>
    <dbReference type="NCBI Taxonomy" id="1462993"/>
    <lineage>
        <taxon>Bacteria</taxon>
        <taxon>Pseudomonadati</taxon>
        <taxon>Pseudomonadota</taxon>
        <taxon>Betaproteobacteria</taxon>
        <taxon>Burkholderiales</taxon>
        <taxon>Burkholderiaceae</taxon>
        <taxon>Paraburkholderia</taxon>
    </lineage>
</organism>
<reference evidence="1 2" key="1">
    <citation type="submission" date="2016-04" db="EMBL/GenBank/DDBJ databases">
        <title>Reclassification of Paraburkholderia panaciterrae (Farh et al. 2015) Dobritsa &amp; Samadpour 2016 as a later homotypic synonym of Paraburkholderia ginsengiterrae (Farh et al. 2015) Dobritsa &amp; Samadpour 2016.</title>
        <authorList>
            <person name="Dobritsa A.P."/>
            <person name="Kutumbaka K."/>
            <person name="Samadpour M."/>
        </authorList>
    </citation>
    <scope>NUCLEOTIDE SEQUENCE [LARGE SCALE GENOMIC DNA]</scope>
    <source>
        <strain evidence="1 2">DCY85</strain>
    </source>
</reference>
<proteinExistence type="predicted"/>